<dbReference type="Proteomes" id="UP000284706">
    <property type="component" value="Unassembled WGS sequence"/>
</dbReference>
<reference evidence="1 2" key="1">
    <citation type="journal article" date="2018" name="Evol. Lett.">
        <title>Horizontal gene cluster transfer increased hallucinogenic mushroom diversity.</title>
        <authorList>
            <person name="Reynolds H.T."/>
            <person name="Vijayakumar V."/>
            <person name="Gluck-Thaler E."/>
            <person name="Korotkin H.B."/>
            <person name="Matheny P.B."/>
            <person name="Slot J.C."/>
        </authorList>
    </citation>
    <scope>NUCLEOTIDE SEQUENCE [LARGE SCALE GENOMIC DNA]</scope>
    <source>
        <strain evidence="1 2">SRW20</strain>
    </source>
</reference>
<name>A0A409VJR4_9AGAR</name>
<comment type="caution">
    <text evidence="1">The sequence shown here is derived from an EMBL/GenBank/DDBJ whole genome shotgun (WGS) entry which is preliminary data.</text>
</comment>
<evidence type="ECO:0000313" key="2">
    <source>
        <dbReference type="Proteomes" id="UP000284706"/>
    </source>
</evidence>
<protein>
    <recommendedName>
        <fullName evidence="3">BTB domain-containing protein</fullName>
    </recommendedName>
</protein>
<evidence type="ECO:0000313" key="1">
    <source>
        <dbReference type="EMBL" id="PPQ66495.1"/>
    </source>
</evidence>
<proteinExistence type="predicted"/>
<sequence length="295" mass="33505">MEVDDAPSNSNAGIRIHEHFCASDAEITIQSSDYVRFLVHRKNLESITGAFPPSEFNTVEGEVVHLTEPALVLEIVFQFIYPQKPPSLDELEFDTVLAVAEAVEKYEVFSAMKTFEVRLGEFFPKHAEPVFLHAVKHDYRKLMDKAACHLLACHLVQGLKAITSIFLFAMDYHHAWHSAFGRVVQHVKWMHSRPDECNHRDFDEETGEEFIDICKICRAHILSWLSDLEGIDSLPELEQAASVLKPKYESDDGSNVSLCKTCKYRICTALYGVAEKLRKGFKDVPPLSHFLPGNK</sequence>
<accession>A0A409VJR4</accession>
<dbReference type="EMBL" id="NHYE01005629">
    <property type="protein sequence ID" value="PPQ66495.1"/>
    <property type="molecule type" value="Genomic_DNA"/>
</dbReference>
<gene>
    <name evidence="1" type="ORF">CVT26_011183</name>
</gene>
<keyword evidence="2" id="KW-1185">Reference proteome</keyword>
<dbReference type="InParanoid" id="A0A409VJR4"/>
<dbReference type="OrthoDB" id="3184970at2759"/>
<dbReference type="AlphaFoldDB" id="A0A409VJR4"/>
<evidence type="ECO:0008006" key="3">
    <source>
        <dbReference type="Google" id="ProtNLM"/>
    </source>
</evidence>
<organism evidence="1 2">
    <name type="scientific">Gymnopilus dilepis</name>
    <dbReference type="NCBI Taxonomy" id="231916"/>
    <lineage>
        <taxon>Eukaryota</taxon>
        <taxon>Fungi</taxon>
        <taxon>Dikarya</taxon>
        <taxon>Basidiomycota</taxon>
        <taxon>Agaricomycotina</taxon>
        <taxon>Agaricomycetes</taxon>
        <taxon>Agaricomycetidae</taxon>
        <taxon>Agaricales</taxon>
        <taxon>Agaricineae</taxon>
        <taxon>Hymenogastraceae</taxon>
        <taxon>Gymnopilus</taxon>
    </lineage>
</organism>